<feature type="transmembrane region" description="Helical" evidence="1">
    <location>
        <begin position="44"/>
        <end position="61"/>
    </location>
</feature>
<organism evidence="2 3">
    <name type="scientific">Tenacibaculum adriaticum</name>
    <dbReference type="NCBI Taxonomy" id="413713"/>
    <lineage>
        <taxon>Bacteria</taxon>
        <taxon>Pseudomonadati</taxon>
        <taxon>Bacteroidota</taxon>
        <taxon>Flavobacteriia</taxon>
        <taxon>Flavobacteriales</taxon>
        <taxon>Flavobacteriaceae</taxon>
        <taxon>Tenacibaculum</taxon>
    </lineage>
</organism>
<dbReference type="OrthoDB" id="839906at2"/>
<keyword evidence="3" id="KW-1185">Reference proteome</keyword>
<protein>
    <submittedName>
        <fullName evidence="2">Uncharacterized protein</fullName>
    </submittedName>
</protein>
<accession>A0A5S5DR44</accession>
<dbReference type="EMBL" id="VNIA01000003">
    <property type="protein sequence ID" value="TYP98144.1"/>
    <property type="molecule type" value="Genomic_DNA"/>
</dbReference>
<evidence type="ECO:0000256" key="1">
    <source>
        <dbReference type="SAM" id="Phobius"/>
    </source>
</evidence>
<keyword evidence="1" id="KW-1133">Transmembrane helix</keyword>
<name>A0A5S5DR44_9FLAO</name>
<feature type="transmembrane region" description="Helical" evidence="1">
    <location>
        <begin position="68"/>
        <end position="85"/>
    </location>
</feature>
<reference evidence="2 3" key="1">
    <citation type="submission" date="2019-07" db="EMBL/GenBank/DDBJ databases">
        <title>Genomic Encyclopedia of Type Strains, Phase IV (KMG-IV): sequencing the most valuable type-strain genomes for metagenomic binning, comparative biology and taxonomic classification.</title>
        <authorList>
            <person name="Goeker M."/>
        </authorList>
    </citation>
    <scope>NUCLEOTIDE SEQUENCE [LARGE SCALE GENOMIC DNA]</scope>
    <source>
        <strain evidence="2 3">DSM 18961</strain>
    </source>
</reference>
<evidence type="ECO:0000313" key="2">
    <source>
        <dbReference type="EMBL" id="TYP98144.1"/>
    </source>
</evidence>
<keyword evidence="1" id="KW-0812">Transmembrane</keyword>
<keyword evidence="1" id="KW-0472">Membrane</keyword>
<dbReference type="AlphaFoldDB" id="A0A5S5DR44"/>
<sequence length="110" mass="12466">MISTILLVLFLGFYVLYSTSKKVTIDPHFRIENIIQQNTKTAKLIGLVFLLITLYLMIQILGVASGTLIFFIALMTIGSIIILLAPLKYITYKNLALFFVLSICIEFLLF</sequence>
<gene>
    <name evidence="2" type="ORF">C7447_103314</name>
</gene>
<dbReference type="RefSeq" id="WP_148870474.1">
    <property type="nucleotide sequence ID" value="NZ_VNIA01000003.1"/>
</dbReference>
<comment type="caution">
    <text evidence="2">The sequence shown here is derived from an EMBL/GenBank/DDBJ whole genome shotgun (WGS) entry which is preliminary data.</text>
</comment>
<dbReference type="Proteomes" id="UP000323136">
    <property type="component" value="Unassembled WGS sequence"/>
</dbReference>
<proteinExistence type="predicted"/>
<evidence type="ECO:0000313" key="3">
    <source>
        <dbReference type="Proteomes" id="UP000323136"/>
    </source>
</evidence>